<evidence type="ECO:0000313" key="3">
    <source>
        <dbReference type="Proteomes" id="UP000271098"/>
    </source>
</evidence>
<accession>A0A3P6QDB5</accession>
<dbReference type="AlphaFoldDB" id="A0A3P6QDB5"/>
<evidence type="ECO:0000313" key="2">
    <source>
        <dbReference type="EMBL" id="VDK40433.1"/>
    </source>
</evidence>
<organism evidence="2 3">
    <name type="scientific">Gongylonema pulchrum</name>
    <dbReference type="NCBI Taxonomy" id="637853"/>
    <lineage>
        <taxon>Eukaryota</taxon>
        <taxon>Metazoa</taxon>
        <taxon>Ecdysozoa</taxon>
        <taxon>Nematoda</taxon>
        <taxon>Chromadorea</taxon>
        <taxon>Rhabditida</taxon>
        <taxon>Spirurina</taxon>
        <taxon>Spiruromorpha</taxon>
        <taxon>Spiruroidea</taxon>
        <taxon>Gongylonematidae</taxon>
        <taxon>Gongylonema</taxon>
    </lineage>
</organism>
<reference evidence="2 3" key="1">
    <citation type="submission" date="2018-11" db="EMBL/GenBank/DDBJ databases">
        <authorList>
            <consortium name="Pathogen Informatics"/>
        </authorList>
    </citation>
    <scope>NUCLEOTIDE SEQUENCE [LARGE SCALE GENOMIC DNA]</scope>
</reference>
<feature type="compositionally biased region" description="Basic and acidic residues" evidence="1">
    <location>
        <begin position="41"/>
        <end position="50"/>
    </location>
</feature>
<dbReference type="Proteomes" id="UP000271098">
    <property type="component" value="Unassembled WGS sequence"/>
</dbReference>
<protein>
    <submittedName>
        <fullName evidence="2">Uncharacterized protein</fullName>
    </submittedName>
</protein>
<name>A0A3P6QDB5_9BILA</name>
<evidence type="ECO:0000256" key="1">
    <source>
        <dbReference type="SAM" id="MobiDB-lite"/>
    </source>
</evidence>
<feature type="region of interest" description="Disordered" evidence="1">
    <location>
        <begin position="17"/>
        <end position="50"/>
    </location>
</feature>
<gene>
    <name evidence="2" type="ORF">GPUH_LOCUS3669</name>
</gene>
<proteinExistence type="predicted"/>
<dbReference type="EMBL" id="UYRT01006404">
    <property type="protein sequence ID" value="VDK40433.1"/>
    <property type="molecule type" value="Genomic_DNA"/>
</dbReference>
<sequence>MKYLFNLGRTRTDLAAVASDTPQPGSFVPASSLMSTNTDPSEARSRFETD</sequence>
<keyword evidence="3" id="KW-1185">Reference proteome</keyword>